<name>V5ZBT9_9GAMM</name>
<dbReference type="EMBL" id="CAHS01000020">
    <property type="protein sequence ID" value="CCG88407.1"/>
    <property type="molecule type" value="Genomic_DNA"/>
</dbReference>
<evidence type="ECO:0000313" key="2">
    <source>
        <dbReference type="Proteomes" id="UP000018217"/>
    </source>
</evidence>
<dbReference type="AlphaFoldDB" id="V5ZBT9"/>
<proteinExistence type="predicted"/>
<evidence type="ECO:0000313" key="1">
    <source>
        <dbReference type="EMBL" id="CCG88407.1"/>
    </source>
</evidence>
<keyword evidence="2" id="KW-1185">Reference proteome</keyword>
<dbReference type="Proteomes" id="UP000018217">
    <property type="component" value="Unassembled WGS sequence"/>
</dbReference>
<organism evidence="1 2">
    <name type="scientific">Erwinia piriflorinigrans CFBP 5888</name>
    <dbReference type="NCBI Taxonomy" id="1161919"/>
    <lineage>
        <taxon>Bacteria</taxon>
        <taxon>Pseudomonadati</taxon>
        <taxon>Pseudomonadota</taxon>
        <taxon>Gammaproteobacteria</taxon>
        <taxon>Enterobacterales</taxon>
        <taxon>Erwiniaceae</taxon>
        <taxon>Erwinia</taxon>
    </lineage>
</organism>
<accession>V5ZBT9</accession>
<gene>
    <name evidence="1" type="ORF">EPIR_3044</name>
</gene>
<comment type="caution">
    <text evidence="1">The sequence shown here is derived from an EMBL/GenBank/DDBJ whole genome shotgun (WGS) entry which is preliminary data.</text>
</comment>
<protein>
    <submittedName>
        <fullName evidence="1">Uncharacterized protein</fullName>
    </submittedName>
</protein>
<reference evidence="1 2" key="1">
    <citation type="journal article" date="2013" name="Syst. Appl. Microbiol.">
        <title>Phylogenetic position and virulence apparatus of the pear flower necrosis pathogen Erwinia piriflorinigrans CFBP 5888T as assessed by comparative genomics.</title>
        <authorList>
            <person name="Smits T.H."/>
            <person name="Rezzonico F."/>
            <person name="Lopez M.M."/>
            <person name="Blom J."/>
            <person name="Goesmann A."/>
            <person name="Frey J.E."/>
            <person name="Duffy B."/>
        </authorList>
    </citation>
    <scope>NUCLEOTIDE SEQUENCE [LARGE SCALE GENOMIC DNA]</scope>
    <source>
        <strain evidence="2">CFBP5888</strain>
    </source>
</reference>
<sequence length="35" mass="3851">MRVSILALTIALTVSFAAVADIDNQFLYLEVLPEI</sequence>
<dbReference type="STRING" id="1161919.EPIR_3044"/>